<evidence type="ECO:0000313" key="8">
    <source>
        <dbReference type="Ensembl" id="ENSENLP00000002329.1"/>
    </source>
</evidence>
<feature type="compositionally biased region" description="Basic and acidic residues" evidence="6">
    <location>
        <begin position="169"/>
        <end position="185"/>
    </location>
</feature>
<evidence type="ECO:0000256" key="6">
    <source>
        <dbReference type="SAM" id="MobiDB-lite"/>
    </source>
</evidence>
<dbReference type="Pfam" id="PF04571">
    <property type="entry name" value="Lipin_N"/>
    <property type="match status" value="1"/>
</dbReference>
<feature type="region of interest" description="Disordered" evidence="6">
    <location>
        <begin position="145"/>
        <end position="185"/>
    </location>
</feature>
<evidence type="ECO:0000256" key="1">
    <source>
        <dbReference type="ARBA" id="ARBA00001180"/>
    </source>
</evidence>
<dbReference type="Proteomes" id="UP000472264">
    <property type="component" value="Chromosome 5"/>
</dbReference>
<reference evidence="8" key="3">
    <citation type="submission" date="2025-09" db="UniProtKB">
        <authorList>
            <consortium name="Ensembl"/>
        </authorList>
    </citation>
    <scope>IDENTIFICATION</scope>
</reference>
<feature type="region of interest" description="Disordered" evidence="6">
    <location>
        <begin position="366"/>
        <end position="464"/>
    </location>
</feature>
<comment type="cofactor">
    <cofactor evidence="2">
        <name>Mg(2+)</name>
        <dbReference type="ChEBI" id="CHEBI:18420"/>
    </cofactor>
</comment>
<accession>A0A665SZD1</accession>
<evidence type="ECO:0000313" key="9">
    <source>
        <dbReference type="Proteomes" id="UP000472264"/>
    </source>
</evidence>
<dbReference type="Pfam" id="PF08235">
    <property type="entry name" value="LNS2"/>
    <property type="match status" value="1"/>
</dbReference>
<dbReference type="GO" id="GO:0003713">
    <property type="term" value="F:transcription coactivator activity"/>
    <property type="evidence" value="ECO:0007669"/>
    <property type="project" value="TreeGrafter"/>
</dbReference>
<dbReference type="Pfam" id="PF16876">
    <property type="entry name" value="Lipin_mid"/>
    <property type="match status" value="1"/>
</dbReference>
<dbReference type="InterPro" id="IPR013209">
    <property type="entry name" value="LNS2"/>
</dbReference>
<feature type="region of interest" description="Disordered" evidence="6">
    <location>
        <begin position="539"/>
        <end position="569"/>
    </location>
</feature>
<dbReference type="GO" id="GO:0005634">
    <property type="term" value="C:nucleus"/>
    <property type="evidence" value="ECO:0007669"/>
    <property type="project" value="TreeGrafter"/>
</dbReference>
<dbReference type="InterPro" id="IPR031703">
    <property type="entry name" value="Lipin_mid"/>
</dbReference>
<organism evidence="8 9">
    <name type="scientific">Echeneis naucrates</name>
    <name type="common">Live sharksucker</name>
    <dbReference type="NCBI Taxonomy" id="173247"/>
    <lineage>
        <taxon>Eukaryota</taxon>
        <taxon>Metazoa</taxon>
        <taxon>Chordata</taxon>
        <taxon>Craniata</taxon>
        <taxon>Vertebrata</taxon>
        <taxon>Euteleostomi</taxon>
        <taxon>Actinopterygii</taxon>
        <taxon>Neopterygii</taxon>
        <taxon>Teleostei</taxon>
        <taxon>Neoteleostei</taxon>
        <taxon>Acanthomorphata</taxon>
        <taxon>Carangaria</taxon>
        <taxon>Carangiformes</taxon>
        <taxon>Echeneidae</taxon>
        <taxon>Echeneis</taxon>
    </lineage>
</organism>
<dbReference type="GO" id="GO:0032869">
    <property type="term" value="P:cellular response to insulin stimulus"/>
    <property type="evidence" value="ECO:0007669"/>
    <property type="project" value="TreeGrafter"/>
</dbReference>
<dbReference type="GO" id="GO:0008195">
    <property type="term" value="F:phosphatidate phosphatase activity"/>
    <property type="evidence" value="ECO:0007669"/>
    <property type="project" value="UniProtKB-EC"/>
</dbReference>
<dbReference type="InterPro" id="IPR036412">
    <property type="entry name" value="HAD-like_sf"/>
</dbReference>
<name>A0A665SZD1_ECHNA</name>
<dbReference type="PANTHER" id="PTHR12181">
    <property type="entry name" value="LIPIN"/>
    <property type="match status" value="1"/>
</dbReference>
<keyword evidence="9" id="KW-1185">Reference proteome</keyword>
<feature type="compositionally biased region" description="Low complexity" evidence="6">
    <location>
        <begin position="550"/>
        <end position="565"/>
    </location>
</feature>
<dbReference type="SUPFAM" id="SSF56784">
    <property type="entry name" value="HAD-like"/>
    <property type="match status" value="1"/>
</dbReference>
<dbReference type="AlphaFoldDB" id="A0A665SZD1"/>
<feature type="compositionally biased region" description="Basic residues" evidence="6">
    <location>
        <begin position="154"/>
        <end position="168"/>
    </location>
</feature>
<dbReference type="Gene3D" id="3.40.50.1000">
    <property type="entry name" value="HAD superfamily/HAD-like"/>
    <property type="match status" value="1"/>
</dbReference>
<feature type="compositionally biased region" description="Polar residues" evidence="6">
    <location>
        <begin position="440"/>
        <end position="461"/>
    </location>
</feature>
<dbReference type="Ensembl" id="ENSENLT00000002504.1">
    <property type="protein sequence ID" value="ENSENLP00000002329.1"/>
    <property type="gene ID" value="ENSENLG00000001097.1"/>
</dbReference>
<sequence length="986" mass="110320">MNIVGQLAETVFVTVKELYRGLNPATLTGGIDVIVVRQPDGSFQCSPFHVRFGKLGVLRSKEKIVDIEINGESVDLRMKLGDNGEAFFVEENENMEVRLNLNGHLFYLFLYTHFSFYPPQSQVPAHLCTSPIPLELPEDIEENLEGSSVYGSGTRKKKRRHKRMRSGSHLRDDNSSSDEREREKDTVVKIKKSSCFSKSKSVYYSLSEEPNGELETTETRDPHPHSDGERSHSESVFYSRPSSPKSDSELLVRPQESLGPQIQWNWGGFPTLCQSEKKPMELQHISHSGCSHFRTIERQDSFDMGLEPVICCGRVSSVTVVRPQPRTQSLDQGSQAMQTTHLPNGNPHIAHSTPTDIFKSCASSVMTDADSREGENRGSPSYSAGFNNYTHSLDSKESAVSVQDNNTDSDSGITLVTVNKPDNNQKEPKNSDDSTDTTTQGSIESSNLQQQGASPEQSEQATGKEKRYLSFQLRILVTYFRQKTYICVYVSLCHSLPNVFLCLSTIGKRNHHLGPTDIYLDDLTSLNPEVAALYFPKSETEGTSQHGAEQGSCSGSQSPQSVGSGAMDSGTEYLSDSTSYSMDISMSLCGQEGDTSQITKERFMKNIVTYQDFATNPGIIEDPSLVICINSNYYNWAVAAPMVLSMTTFQKNLPKSTIERLVKDKMPKKSGRWWFSWRRRDMDNSTLDDIDSDEAAGLGREAILPSSQSIETLSATQCISQMYRKSLRLTSKQIEHLKLREGANKVVFSVTTQYQGTCRCEAAIYLWNWDDRVIISDIDGTITKSDALGHILPQFGKDWTHKGIARLYHKIHQNGYKFLYCSARAIGMAAITKDYLQWVNDRGTVLPKGPVLLAPSSLFSALHREVIEKKPEVFKIACLSDIRDLFNPQRQPFYAAFGNRSNDAYAYKQVGVPDTRIFTVNPKGELIQEKTKGNKSSYSHLSELVEHFFPLLCAEGNASSAFACPDYSSFSYWKQPLPELDLESLL</sequence>
<feature type="compositionally biased region" description="Basic and acidic residues" evidence="6">
    <location>
        <begin position="423"/>
        <end position="432"/>
    </location>
</feature>
<comment type="catalytic activity">
    <reaction evidence="1">
        <text>a 1,2-diacyl-sn-glycero-3-phosphate + H2O = a 1,2-diacyl-sn-glycerol + phosphate</text>
        <dbReference type="Rhea" id="RHEA:27429"/>
        <dbReference type="ChEBI" id="CHEBI:15377"/>
        <dbReference type="ChEBI" id="CHEBI:17815"/>
        <dbReference type="ChEBI" id="CHEBI:43474"/>
        <dbReference type="ChEBI" id="CHEBI:58608"/>
        <dbReference type="EC" id="3.1.3.4"/>
    </reaction>
    <physiologicalReaction direction="left-to-right" evidence="1">
        <dbReference type="Rhea" id="RHEA:27430"/>
    </physiologicalReaction>
</comment>
<evidence type="ECO:0000256" key="3">
    <source>
        <dbReference type="ARBA" id="ARBA00005476"/>
    </source>
</evidence>
<feature type="domain" description="LNS2/PITP" evidence="7">
    <location>
        <begin position="773"/>
        <end position="929"/>
    </location>
</feature>
<feature type="region of interest" description="Disordered" evidence="6">
    <location>
        <begin position="323"/>
        <end position="354"/>
    </location>
</feature>
<evidence type="ECO:0000256" key="4">
    <source>
        <dbReference type="ARBA" id="ARBA00012638"/>
    </source>
</evidence>
<evidence type="ECO:0000256" key="5">
    <source>
        <dbReference type="ARBA" id="ARBA00022801"/>
    </source>
</evidence>
<dbReference type="PANTHER" id="PTHR12181:SF62">
    <property type="entry name" value="PHOSPHATIDATE PHOSPHATASE LPIN3"/>
    <property type="match status" value="1"/>
</dbReference>
<keyword evidence="5" id="KW-0378">Hydrolase</keyword>
<dbReference type="InterPro" id="IPR026058">
    <property type="entry name" value="LIPIN"/>
</dbReference>
<dbReference type="GO" id="GO:0009062">
    <property type="term" value="P:fatty acid catabolic process"/>
    <property type="evidence" value="ECO:0007669"/>
    <property type="project" value="TreeGrafter"/>
</dbReference>
<proteinExistence type="inferred from homology"/>
<feature type="compositionally biased region" description="Polar residues" evidence="6">
    <location>
        <begin position="325"/>
        <end position="343"/>
    </location>
</feature>
<evidence type="ECO:0000259" key="7">
    <source>
        <dbReference type="SMART" id="SM00775"/>
    </source>
</evidence>
<reference evidence="8" key="2">
    <citation type="submission" date="2025-08" db="UniProtKB">
        <authorList>
            <consortium name="Ensembl"/>
        </authorList>
    </citation>
    <scope>IDENTIFICATION</scope>
</reference>
<dbReference type="EC" id="3.1.3.4" evidence="4"/>
<dbReference type="InterPro" id="IPR031315">
    <property type="entry name" value="LNS2/PITP"/>
</dbReference>
<comment type="similarity">
    <text evidence="3">Belongs to the lipin family.</text>
</comment>
<gene>
    <name evidence="8" type="primary">LOC115043243</name>
</gene>
<feature type="compositionally biased region" description="Basic and acidic residues" evidence="6">
    <location>
        <begin position="217"/>
        <end position="233"/>
    </location>
</feature>
<evidence type="ECO:0000256" key="2">
    <source>
        <dbReference type="ARBA" id="ARBA00001946"/>
    </source>
</evidence>
<dbReference type="InterPro" id="IPR023214">
    <property type="entry name" value="HAD_sf"/>
</dbReference>
<dbReference type="GO" id="GO:0019432">
    <property type="term" value="P:triglyceride biosynthetic process"/>
    <property type="evidence" value="ECO:0007669"/>
    <property type="project" value="TreeGrafter"/>
</dbReference>
<reference evidence="8" key="1">
    <citation type="submission" date="2021-04" db="EMBL/GenBank/DDBJ databases">
        <authorList>
            <consortium name="Wellcome Sanger Institute Data Sharing"/>
        </authorList>
    </citation>
    <scope>NUCLEOTIDE SEQUENCE [LARGE SCALE GENOMIC DNA]</scope>
</reference>
<dbReference type="GO" id="GO:0045944">
    <property type="term" value="P:positive regulation of transcription by RNA polymerase II"/>
    <property type="evidence" value="ECO:0007669"/>
    <property type="project" value="TreeGrafter"/>
</dbReference>
<protein>
    <recommendedName>
        <fullName evidence="4">phosphatidate phosphatase</fullName>
        <ecNumber evidence="4">3.1.3.4</ecNumber>
    </recommendedName>
</protein>
<feature type="compositionally biased region" description="Polar residues" evidence="6">
    <location>
        <begin position="234"/>
        <end position="245"/>
    </location>
</feature>
<feature type="region of interest" description="Disordered" evidence="6">
    <location>
        <begin position="207"/>
        <end position="251"/>
    </location>
</feature>
<dbReference type="SMART" id="SM00775">
    <property type="entry name" value="LNS2"/>
    <property type="match status" value="1"/>
</dbReference>
<feature type="compositionally biased region" description="Polar residues" evidence="6">
    <location>
        <begin position="378"/>
        <end position="422"/>
    </location>
</feature>
<dbReference type="InterPro" id="IPR007651">
    <property type="entry name" value="Lipin_N"/>
</dbReference>